<proteinExistence type="predicted"/>
<dbReference type="GO" id="GO:0004413">
    <property type="term" value="F:homoserine kinase activity"/>
    <property type="evidence" value="ECO:0007669"/>
    <property type="project" value="UniProtKB-EC"/>
</dbReference>
<keyword evidence="1" id="KW-0418">Kinase</keyword>
<dbReference type="Proteomes" id="UP000345637">
    <property type="component" value="Unassembled WGS sequence"/>
</dbReference>
<dbReference type="EMBL" id="CAADJE010000023">
    <property type="protein sequence ID" value="VFS66191.1"/>
    <property type="molecule type" value="Genomic_DNA"/>
</dbReference>
<name>A0A485AZS7_RAOPL</name>
<dbReference type="AlphaFoldDB" id="A0A485AZS7"/>
<evidence type="ECO:0000313" key="2">
    <source>
        <dbReference type="Proteomes" id="UP000345637"/>
    </source>
</evidence>
<evidence type="ECO:0000313" key="1">
    <source>
        <dbReference type="EMBL" id="VFS66191.1"/>
    </source>
</evidence>
<accession>A0A485AZS7</accession>
<dbReference type="EC" id="2.7.1.39" evidence="1"/>
<organism evidence="1 2">
    <name type="scientific">Raoultella planticola</name>
    <name type="common">Klebsiella planticola</name>
    <dbReference type="NCBI Taxonomy" id="575"/>
    <lineage>
        <taxon>Bacteria</taxon>
        <taxon>Pseudomonadati</taxon>
        <taxon>Pseudomonadota</taxon>
        <taxon>Gammaproteobacteria</taxon>
        <taxon>Enterobacterales</taxon>
        <taxon>Enterobacteriaceae</taxon>
        <taxon>Klebsiella/Raoultella group</taxon>
        <taxon>Raoultella</taxon>
    </lineage>
</organism>
<keyword evidence="1" id="KW-0808">Transferase</keyword>
<reference evidence="1 2" key="1">
    <citation type="submission" date="2019-03" db="EMBL/GenBank/DDBJ databases">
        <authorList>
            <consortium name="Pathogen Informatics"/>
        </authorList>
    </citation>
    <scope>NUCLEOTIDE SEQUENCE [LARGE SCALE GENOMIC DNA]</scope>
    <source>
        <strain evidence="1 2">NCTC12998</strain>
    </source>
</reference>
<protein>
    <submittedName>
        <fullName evidence="1">Homoserine kinase</fullName>
        <ecNumber evidence="1">2.7.1.39</ecNumber>
    </submittedName>
</protein>
<gene>
    <name evidence="1" type="primary">thrB_2</name>
    <name evidence="1" type="ORF">NCTC12998_02970</name>
</gene>
<sequence>MNEFCGKPLNEMRMLALMGEMEGAYFRQYPL</sequence>